<organism evidence="8 9">
    <name type="scientific">Bicyclus anynana</name>
    <name type="common">Squinting bush brown butterfly</name>
    <dbReference type="NCBI Taxonomy" id="110368"/>
    <lineage>
        <taxon>Eukaryota</taxon>
        <taxon>Metazoa</taxon>
        <taxon>Ecdysozoa</taxon>
        <taxon>Arthropoda</taxon>
        <taxon>Hexapoda</taxon>
        <taxon>Insecta</taxon>
        <taxon>Pterygota</taxon>
        <taxon>Neoptera</taxon>
        <taxon>Endopterygota</taxon>
        <taxon>Lepidoptera</taxon>
        <taxon>Glossata</taxon>
        <taxon>Ditrysia</taxon>
        <taxon>Papilionoidea</taxon>
        <taxon>Nymphalidae</taxon>
        <taxon>Satyrinae</taxon>
        <taxon>Satyrini</taxon>
        <taxon>Mycalesina</taxon>
        <taxon>Bicyclus</taxon>
    </lineage>
</organism>
<dbReference type="GO" id="GO:0032259">
    <property type="term" value="P:methylation"/>
    <property type="evidence" value="ECO:0007669"/>
    <property type="project" value="UniProtKB-KW"/>
</dbReference>
<reference evidence="9" key="2">
    <citation type="submission" date="2025-08" db="UniProtKB">
        <authorList>
            <consortium name="RefSeq"/>
        </authorList>
    </citation>
    <scope>IDENTIFICATION</scope>
</reference>
<comment type="similarity">
    <text evidence="3 7">Belongs to the methyltransferase superfamily. LCMT family.</text>
</comment>
<dbReference type="Proteomes" id="UP001652582">
    <property type="component" value="Chromosome 1"/>
</dbReference>
<keyword evidence="8" id="KW-1185">Reference proteome</keyword>
<dbReference type="GO" id="GO:0008168">
    <property type="term" value="F:methyltransferase activity"/>
    <property type="evidence" value="ECO:0007669"/>
    <property type="project" value="UniProtKB-KW"/>
</dbReference>
<comment type="function">
    <text evidence="2 7">Methylates the carboxyl group of the C-terminal leucine residue of protein phosphatase 2A catalytic subunits to form alpha-leucine ester residues.</text>
</comment>
<dbReference type="InterPro" id="IPR029063">
    <property type="entry name" value="SAM-dependent_MTases_sf"/>
</dbReference>
<accession>A0ABM3LEH6</accession>
<comment type="catalytic activity">
    <reaction evidence="1 7">
        <text>[phosphatase 2A protein]-C-terminal L-leucine + S-adenosyl-L-methionine = [phosphatase 2A protein]-C-terminal L-leucine methyl ester + S-adenosyl-L-homocysteine</text>
        <dbReference type="Rhea" id="RHEA:48544"/>
        <dbReference type="Rhea" id="RHEA-COMP:12134"/>
        <dbReference type="Rhea" id="RHEA-COMP:12135"/>
        <dbReference type="ChEBI" id="CHEBI:57856"/>
        <dbReference type="ChEBI" id="CHEBI:59789"/>
        <dbReference type="ChEBI" id="CHEBI:90516"/>
        <dbReference type="ChEBI" id="CHEBI:90517"/>
        <dbReference type="EC" id="2.1.1.233"/>
    </reaction>
</comment>
<dbReference type="RefSeq" id="XP_052737475.1">
    <property type="nucleotide sequence ID" value="XM_052881515.1"/>
</dbReference>
<evidence type="ECO:0000256" key="2">
    <source>
        <dbReference type="ARBA" id="ARBA00003455"/>
    </source>
</evidence>
<dbReference type="PANTHER" id="PTHR13600">
    <property type="entry name" value="LEUCINE CARBOXYL METHYLTRANSFERASE"/>
    <property type="match status" value="1"/>
</dbReference>
<evidence type="ECO:0000256" key="1">
    <source>
        <dbReference type="ARBA" id="ARBA00000724"/>
    </source>
</evidence>
<evidence type="ECO:0000256" key="4">
    <source>
        <dbReference type="ARBA" id="ARBA00022603"/>
    </source>
</evidence>
<sequence length="332" mass="36981">MDSVWSAEDEAIIATNTDATECKRCAVELGYWKDEYICYFAKRGERKAPEINRGYYARVRAMEMFIHQFLERCGTKCQIINLGCGFDTLYWRLKDTTQAVSNFIELDFPAVTSKKCHIIKRNKQLLEKICKEDRTGSAARCVHWSPADGEVALRGGELHADGYHLLGCDLRCPGEVRRKLAAGGAAGALPTLLLAECVLVYLRPDAADALLRELAAAFPRVVLLVYEQCNLADRFGAVMRDQLAARGVPAPAPATHALAPPQQAARLLALGFDAARAWDMDAVWRALPEDDRARAERLEMLDERELLLQLNRHYALTVATRGALFADLDLNA</sequence>
<dbReference type="InterPro" id="IPR016651">
    <property type="entry name" value="LCMT1"/>
</dbReference>
<evidence type="ECO:0000256" key="3">
    <source>
        <dbReference type="ARBA" id="ARBA00010703"/>
    </source>
</evidence>
<keyword evidence="5 7" id="KW-0808">Transferase</keyword>
<keyword evidence="4 7" id="KW-0489">Methyltransferase</keyword>
<proteinExistence type="inferred from homology"/>
<dbReference type="PIRSF" id="PIRSF016305">
    <property type="entry name" value="LCM_mtfrase"/>
    <property type="match status" value="1"/>
</dbReference>
<gene>
    <name evidence="9" type="primary">LOC112050751</name>
</gene>
<dbReference type="InterPro" id="IPR007213">
    <property type="entry name" value="Ppm1/Ppm2/Tcmp"/>
</dbReference>
<evidence type="ECO:0000256" key="6">
    <source>
        <dbReference type="ARBA" id="ARBA00022691"/>
    </source>
</evidence>
<protein>
    <recommendedName>
        <fullName evidence="7">Leucine carboxyl methyltransferase 1</fullName>
        <ecNumber evidence="7">2.1.1.233</ecNumber>
    </recommendedName>
</protein>
<keyword evidence="6 7" id="KW-0949">S-adenosyl-L-methionine</keyword>
<evidence type="ECO:0000313" key="8">
    <source>
        <dbReference type="Proteomes" id="UP001652582"/>
    </source>
</evidence>
<evidence type="ECO:0000313" key="9">
    <source>
        <dbReference type="RefSeq" id="XP_052737475.1"/>
    </source>
</evidence>
<dbReference type="GeneID" id="112050751"/>
<dbReference type="EC" id="2.1.1.233" evidence="7"/>
<dbReference type="Gene3D" id="3.40.50.150">
    <property type="entry name" value="Vaccinia Virus protein VP39"/>
    <property type="match status" value="1"/>
</dbReference>
<name>A0ABM3LEH6_BICAN</name>
<dbReference type="Pfam" id="PF04072">
    <property type="entry name" value="LCM"/>
    <property type="match status" value="1"/>
</dbReference>
<dbReference type="PANTHER" id="PTHR13600:SF33">
    <property type="entry name" value="LEUCINE CARBOXYL METHYLTRANSFERASE 1"/>
    <property type="match status" value="1"/>
</dbReference>
<reference evidence="8" key="1">
    <citation type="submission" date="2025-05" db="UniProtKB">
        <authorList>
            <consortium name="RefSeq"/>
        </authorList>
    </citation>
    <scope>NUCLEOTIDE SEQUENCE [LARGE SCALE GENOMIC DNA]</scope>
</reference>
<evidence type="ECO:0000256" key="7">
    <source>
        <dbReference type="PIRNR" id="PIRNR016305"/>
    </source>
</evidence>
<dbReference type="SUPFAM" id="SSF53335">
    <property type="entry name" value="S-adenosyl-L-methionine-dependent methyltransferases"/>
    <property type="match status" value="1"/>
</dbReference>
<evidence type="ECO:0000256" key="5">
    <source>
        <dbReference type="ARBA" id="ARBA00022679"/>
    </source>
</evidence>